<evidence type="ECO:0000313" key="10">
    <source>
        <dbReference type="Proteomes" id="UP000013827"/>
    </source>
</evidence>
<keyword evidence="1 7" id="KW-0723">Serine/threonine-protein kinase</keyword>
<keyword evidence="2" id="KW-0808">Transferase</keyword>
<dbReference type="SUPFAM" id="SSF56112">
    <property type="entry name" value="Protein kinase-like (PK-like)"/>
    <property type="match status" value="1"/>
</dbReference>
<dbReference type="PROSITE" id="PS50011">
    <property type="entry name" value="PROTEIN_KINASE_DOM"/>
    <property type="match status" value="1"/>
</dbReference>
<evidence type="ECO:0000256" key="6">
    <source>
        <dbReference type="PROSITE-ProRule" id="PRU10141"/>
    </source>
</evidence>
<dbReference type="AlphaFoldDB" id="A0A0D3IA14"/>
<dbReference type="GeneID" id="17254354"/>
<evidence type="ECO:0000256" key="7">
    <source>
        <dbReference type="RuleBase" id="RU000304"/>
    </source>
</evidence>
<evidence type="ECO:0000256" key="2">
    <source>
        <dbReference type="ARBA" id="ARBA00022679"/>
    </source>
</evidence>
<dbReference type="KEGG" id="ehx:EMIHUDRAFT_43620"/>
<feature type="domain" description="Protein kinase" evidence="8">
    <location>
        <begin position="3"/>
        <end position="259"/>
    </location>
</feature>
<keyword evidence="10" id="KW-1185">Reference proteome</keyword>
<accession>A0A0D3IA14</accession>
<dbReference type="eggNOG" id="KOG0598">
    <property type="taxonomic scope" value="Eukaryota"/>
</dbReference>
<dbReference type="PaxDb" id="2903-EOD08099"/>
<dbReference type="SMART" id="SM00220">
    <property type="entry name" value="S_TKc"/>
    <property type="match status" value="1"/>
</dbReference>
<proteinExistence type="inferred from homology"/>
<dbReference type="InterPro" id="IPR008271">
    <property type="entry name" value="Ser/Thr_kinase_AS"/>
</dbReference>
<dbReference type="RefSeq" id="XP_005760528.1">
    <property type="nucleotide sequence ID" value="XM_005760471.1"/>
</dbReference>
<reference evidence="9" key="2">
    <citation type="submission" date="2024-10" db="UniProtKB">
        <authorList>
            <consortium name="EnsemblProtists"/>
        </authorList>
    </citation>
    <scope>IDENTIFICATION</scope>
</reference>
<dbReference type="PROSITE" id="PS00107">
    <property type="entry name" value="PROTEIN_KINASE_ATP"/>
    <property type="match status" value="1"/>
</dbReference>
<dbReference type="Proteomes" id="UP000013827">
    <property type="component" value="Unassembled WGS sequence"/>
</dbReference>
<evidence type="ECO:0000256" key="3">
    <source>
        <dbReference type="ARBA" id="ARBA00022741"/>
    </source>
</evidence>
<dbReference type="GO" id="GO:0005952">
    <property type="term" value="C:cAMP-dependent protein kinase complex"/>
    <property type="evidence" value="ECO:0007669"/>
    <property type="project" value="TreeGrafter"/>
</dbReference>
<keyword evidence="4" id="KW-0418">Kinase</keyword>
<comment type="similarity">
    <text evidence="7">Belongs to the protein kinase superfamily.</text>
</comment>
<dbReference type="Pfam" id="PF00069">
    <property type="entry name" value="Pkinase"/>
    <property type="match status" value="1"/>
</dbReference>
<dbReference type="InterPro" id="IPR011009">
    <property type="entry name" value="Kinase-like_dom_sf"/>
</dbReference>
<dbReference type="STRING" id="2903.R1DHB1"/>
<evidence type="ECO:0000256" key="1">
    <source>
        <dbReference type="ARBA" id="ARBA00022527"/>
    </source>
</evidence>
<evidence type="ECO:0000256" key="5">
    <source>
        <dbReference type="ARBA" id="ARBA00022840"/>
    </source>
</evidence>
<dbReference type="Gene3D" id="1.10.510.10">
    <property type="entry name" value="Transferase(Phosphotransferase) domain 1"/>
    <property type="match status" value="1"/>
</dbReference>
<protein>
    <recommendedName>
        <fullName evidence="8">Protein kinase domain-containing protein</fullName>
    </recommendedName>
</protein>
<dbReference type="InterPro" id="IPR017441">
    <property type="entry name" value="Protein_kinase_ATP_BS"/>
</dbReference>
<evidence type="ECO:0000256" key="4">
    <source>
        <dbReference type="ARBA" id="ARBA00022777"/>
    </source>
</evidence>
<sequence length="259" mass="29439">HELRKDRIVGEGGYSCVYKVTDVRTKRVFALKQLRKGFVAALNLAERVLLEKVAHDELRHPFICRLFTTFQDADCLYFVLELAEGGDLFDIIERQGGSLPEPWARHYLGAVSLGIQHMHCQGFVYRDLKPENVLIDAKGYARIADLGYAKRIYQTRTYSTLGTDTYTPPELVRGHGRTKAADWWGCGVLLHEMVVGEPPFTGARLARPLHRPAADLIAGLLHWEETARIGTESFRAVQEHEWFAGFDWVALLRRELPPP</sequence>
<evidence type="ECO:0000259" key="8">
    <source>
        <dbReference type="PROSITE" id="PS50011"/>
    </source>
</evidence>
<dbReference type="OMA" id="TQWERIF"/>
<dbReference type="PANTHER" id="PTHR24353">
    <property type="entry name" value="CYCLIC NUCLEOTIDE-DEPENDENT PROTEIN KINASE"/>
    <property type="match status" value="1"/>
</dbReference>
<keyword evidence="3 6" id="KW-0547">Nucleotide-binding</keyword>
<name>A0A0D3IA14_EMIH1</name>
<feature type="binding site" evidence="6">
    <location>
        <position position="32"/>
    </location>
    <ligand>
        <name>ATP</name>
        <dbReference type="ChEBI" id="CHEBI:30616"/>
    </ligand>
</feature>
<dbReference type="CDD" id="cd05123">
    <property type="entry name" value="STKc_AGC"/>
    <property type="match status" value="1"/>
</dbReference>
<dbReference type="PROSITE" id="PS00108">
    <property type="entry name" value="PROTEIN_KINASE_ST"/>
    <property type="match status" value="1"/>
</dbReference>
<dbReference type="GO" id="GO:0004691">
    <property type="term" value="F:cAMP-dependent protein kinase activity"/>
    <property type="evidence" value="ECO:0007669"/>
    <property type="project" value="TreeGrafter"/>
</dbReference>
<dbReference type="Gene3D" id="3.30.200.20">
    <property type="entry name" value="Phosphorylase Kinase, domain 1"/>
    <property type="match status" value="1"/>
</dbReference>
<dbReference type="EnsemblProtists" id="EOD08099">
    <property type="protein sequence ID" value="EOD08099"/>
    <property type="gene ID" value="EMIHUDRAFT_43620"/>
</dbReference>
<dbReference type="HOGENOM" id="CLU_000288_63_5_1"/>
<dbReference type="InterPro" id="IPR045270">
    <property type="entry name" value="STKc_AGC"/>
</dbReference>
<dbReference type="PANTHER" id="PTHR24353:SF37">
    <property type="entry name" value="CAMP-DEPENDENT PROTEIN KINASE CATALYTIC SUBUNIT PRKX"/>
    <property type="match status" value="1"/>
</dbReference>
<organism evidence="9 10">
    <name type="scientific">Emiliania huxleyi (strain CCMP1516)</name>
    <dbReference type="NCBI Taxonomy" id="280463"/>
    <lineage>
        <taxon>Eukaryota</taxon>
        <taxon>Haptista</taxon>
        <taxon>Haptophyta</taxon>
        <taxon>Prymnesiophyceae</taxon>
        <taxon>Isochrysidales</taxon>
        <taxon>Noelaerhabdaceae</taxon>
        <taxon>Emiliania</taxon>
    </lineage>
</organism>
<dbReference type="GO" id="GO:0005524">
    <property type="term" value="F:ATP binding"/>
    <property type="evidence" value="ECO:0007669"/>
    <property type="project" value="UniProtKB-UniRule"/>
</dbReference>
<keyword evidence="5 6" id="KW-0067">ATP-binding</keyword>
<reference evidence="10" key="1">
    <citation type="journal article" date="2013" name="Nature">
        <title>Pan genome of the phytoplankton Emiliania underpins its global distribution.</title>
        <authorList>
            <person name="Read B.A."/>
            <person name="Kegel J."/>
            <person name="Klute M.J."/>
            <person name="Kuo A."/>
            <person name="Lefebvre S.C."/>
            <person name="Maumus F."/>
            <person name="Mayer C."/>
            <person name="Miller J."/>
            <person name="Monier A."/>
            <person name="Salamov A."/>
            <person name="Young J."/>
            <person name="Aguilar M."/>
            <person name="Claverie J.M."/>
            <person name="Frickenhaus S."/>
            <person name="Gonzalez K."/>
            <person name="Herman E.K."/>
            <person name="Lin Y.C."/>
            <person name="Napier J."/>
            <person name="Ogata H."/>
            <person name="Sarno A.F."/>
            <person name="Shmutz J."/>
            <person name="Schroeder D."/>
            <person name="de Vargas C."/>
            <person name="Verret F."/>
            <person name="von Dassow P."/>
            <person name="Valentin K."/>
            <person name="Van de Peer Y."/>
            <person name="Wheeler G."/>
            <person name="Dacks J.B."/>
            <person name="Delwiche C.F."/>
            <person name="Dyhrman S.T."/>
            <person name="Glockner G."/>
            <person name="John U."/>
            <person name="Richards T."/>
            <person name="Worden A.Z."/>
            <person name="Zhang X."/>
            <person name="Grigoriev I.V."/>
            <person name="Allen A.E."/>
            <person name="Bidle K."/>
            <person name="Borodovsky M."/>
            <person name="Bowler C."/>
            <person name="Brownlee C."/>
            <person name="Cock J.M."/>
            <person name="Elias M."/>
            <person name="Gladyshev V.N."/>
            <person name="Groth M."/>
            <person name="Guda C."/>
            <person name="Hadaegh A."/>
            <person name="Iglesias-Rodriguez M.D."/>
            <person name="Jenkins J."/>
            <person name="Jones B.M."/>
            <person name="Lawson T."/>
            <person name="Leese F."/>
            <person name="Lindquist E."/>
            <person name="Lobanov A."/>
            <person name="Lomsadze A."/>
            <person name="Malik S.B."/>
            <person name="Marsh M.E."/>
            <person name="Mackinder L."/>
            <person name="Mock T."/>
            <person name="Mueller-Roeber B."/>
            <person name="Pagarete A."/>
            <person name="Parker M."/>
            <person name="Probert I."/>
            <person name="Quesneville H."/>
            <person name="Raines C."/>
            <person name="Rensing S.A."/>
            <person name="Riano-Pachon D.M."/>
            <person name="Richier S."/>
            <person name="Rokitta S."/>
            <person name="Shiraiwa Y."/>
            <person name="Soanes D.M."/>
            <person name="van der Giezen M."/>
            <person name="Wahlund T.M."/>
            <person name="Williams B."/>
            <person name="Wilson W."/>
            <person name="Wolfe G."/>
            <person name="Wurch L.L."/>
        </authorList>
    </citation>
    <scope>NUCLEOTIDE SEQUENCE</scope>
</reference>
<evidence type="ECO:0000313" key="9">
    <source>
        <dbReference type="EnsemblProtists" id="EOD08099"/>
    </source>
</evidence>
<dbReference type="InterPro" id="IPR000719">
    <property type="entry name" value="Prot_kinase_dom"/>
</dbReference>